<evidence type="ECO:0000313" key="12">
    <source>
        <dbReference type="Proteomes" id="UP000006078"/>
    </source>
</evidence>
<dbReference type="InterPro" id="IPR014001">
    <property type="entry name" value="Helicase_ATP-bd"/>
</dbReference>
<dbReference type="PROSITE" id="PS51192">
    <property type="entry name" value="HELICASE_ATP_BIND_1"/>
    <property type="match status" value="1"/>
</dbReference>
<keyword evidence="12" id="KW-1185">Reference proteome</keyword>
<evidence type="ECO:0000256" key="1">
    <source>
        <dbReference type="ARBA" id="ARBA00022741"/>
    </source>
</evidence>
<dbReference type="CDD" id="cd17992">
    <property type="entry name" value="DEXHc_RecG"/>
    <property type="match status" value="1"/>
</dbReference>
<feature type="domain" description="Helicase ATP-binding" evidence="8">
    <location>
        <begin position="287"/>
        <end position="453"/>
    </location>
</feature>
<dbReference type="Proteomes" id="UP000006078">
    <property type="component" value="Unassembled WGS sequence"/>
</dbReference>
<comment type="caution">
    <text evidence="10">The sequence shown here is derived from an EMBL/GenBank/DDBJ whole genome shotgun (WGS) entry which is preliminary data.</text>
</comment>
<dbReference type="InterPro" id="IPR001650">
    <property type="entry name" value="Helicase_C-like"/>
</dbReference>
<evidence type="ECO:0000313" key="10">
    <source>
        <dbReference type="EMBL" id="CCI83432.1"/>
    </source>
</evidence>
<dbReference type="InterPro" id="IPR004365">
    <property type="entry name" value="NA-bd_OB_tRNA"/>
</dbReference>
<dbReference type="Proteomes" id="UP000011016">
    <property type="component" value="Unassembled WGS sequence"/>
</dbReference>
<evidence type="ECO:0000256" key="7">
    <source>
        <dbReference type="ARBA" id="ARBA00023204"/>
    </source>
</evidence>
<dbReference type="Gene3D" id="3.40.50.300">
    <property type="entry name" value="P-loop containing nucleotide triphosphate hydrolases"/>
    <property type="match status" value="2"/>
</dbReference>
<evidence type="ECO:0000313" key="13">
    <source>
        <dbReference type="Proteomes" id="UP000011016"/>
    </source>
</evidence>
<dbReference type="eggNOG" id="COG1200">
    <property type="taxonomic scope" value="Bacteria"/>
</dbReference>
<gene>
    <name evidence="10" type="primary">recG</name>
    <name evidence="10" type="ORF">BN46_0699</name>
    <name evidence="11" type="ORF">HMPREF9719_00813</name>
</gene>
<dbReference type="EMBL" id="CAJZ01000103">
    <property type="protein sequence ID" value="CCI83432.1"/>
    <property type="molecule type" value="Genomic_DNA"/>
</dbReference>
<dbReference type="InterPro" id="IPR012340">
    <property type="entry name" value="NA-bd_OB-fold"/>
</dbReference>
<dbReference type="CDD" id="cd04488">
    <property type="entry name" value="RecG_wedge_OBF"/>
    <property type="match status" value="1"/>
</dbReference>
<reference evidence="10 13" key="1">
    <citation type="journal article" date="2012" name="J. Bacteriol.">
        <title>Draft Genome Sequence of Turicella otitidis ATCC 51513, Isolated from Middle Ear Fluid from a Child with Otitis Media.</title>
        <authorList>
            <person name="Brinkrolf K."/>
            <person name="Schneider J."/>
            <person name="Knecht M."/>
            <person name="Ruckert C."/>
            <person name="Tauch A."/>
        </authorList>
    </citation>
    <scope>NUCLEOTIDE SEQUENCE [LARGE SCALE GENOMIC DNA]</scope>
    <source>
        <strain evidence="10 13">ATCC 51513</strain>
    </source>
</reference>
<evidence type="ECO:0000256" key="2">
    <source>
        <dbReference type="ARBA" id="ARBA00022763"/>
    </source>
</evidence>
<dbReference type="HOGENOM" id="CLU_005122_7_1_11"/>
<dbReference type="EC" id="3.6.1.-" evidence="10"/>
<dbReference type="GO" id="GO:0016787">
    <property type="term" value="F:hydrolase activity"/>
    <property type="evidence" value="ECO:0007669"/>
    <property type="project" value="UniProtKB-KW"/>
</dbReference>
<dbReference type="InterPro" id="IPR027417">
    <property type="entry name" value="P-loop_NTPase"/>
</dbReference>
<dbReference type="InterPro" id="IPR047112">
    <property type="entry name" value="RecG/Mfd"/>
</dbReference>
<dbReference type="SUPFAM" id="SSF52540">
    <property type="entry name" value="P-loop containing nucleoside triphosphate hydrolases"/>
    <property type="match status" value="1"/>
</dbReference>
<dbReference type="SMART" id="SM00487">
    <property type="entry name" value="DEXDc"/>
    <property type="match status" value="1"/>
</dbReference>
<dbReference type="STRING" id="29321.AAV33_02625"/>
<dbReference type="OrthoDB" id="9804325at2"/>
<dbReference type="GO" id="GO:0003677">
    <property type="term" value="F:DNA binding"/>
    <property type="evidence" value="ECO:0007669"/>
    <property type="project" value="UniProtKB-KW"/>
</dbReference>
<dbReference type="PANTHER" id="PTHR47964">
    <property type="entry name" value="ATP-DEPENDENT DNA HELICASE HOMOLOG RECG, CHLOROPLASTIC"/>
    <property type="match status" value="1"/>
</dbReference>
<evidence type="ECO:0000259" key="9">
    <source>
        <dbReference type="PROSITE" id="PS51194"/>
    </source>
</evidence>
<evidence type="ECO:0000259" key="8">
    <source>
        <dbReference type="PROSITE" id="PS51192"/>
    </source>
</evidence>
<dbReference type="Pfam" id="PF01336">
    <property type="entry name" value="tRNA_anti-codon"/>
    <property type="match status" value="1"/>
</dbReference>
<organism evidence="10 13">
    <name type="scientific">Corynebacterium otitidis ATCC 51513</name>
    <dbReference type="NCBI Taxonomy" id="883169"/>
    <lineage>
        <taxon>Bacteria</taxon>
        <taxon>Bacillati</taxon>
        <taxon>Actinomycetota</taxon>
        <taxon>Actinomycetes</taxon>
        <taxon>Mycobacteriales</taxon>
        <taxon>Corynebacteriaceae</taxon>
        <taxon>Corynebacterium</taxon>
    </lineage>
</organism>
<keyword evidence="6" id="KW-0238">DNA-binding</keyword>
<evidence type="ECO:0000256" key="6">
    <source>
        <dbReference type="ARBA" id="ARBA00023125"/>
    </source>
</evidence>
<protein>
    <submittedName>
        <fullName evidence="10">ATP-dependent DNA helicase RecG</fullName>
        <ecNumber evidence="10">3.6.1.-</ecNumber>
    </submittedName>
</protein>
<evidence type="ECO:0000313" key="11">
    <source>
        <dbReference type="EMBL" id="EJZ82292.1"/>
    </source>
</evidence>
<dbReference type="SMART" id="SM00490">
    <property type="entry name" value="HELICc"/>
    <property type="match status" value="1"/>
</dbReference>
<evidence type="ECO:0000256" key="4">
    <source>
        <dbReference type="ARBA" id="ARBA00022806"/>
    </source>
</evidence>
<accession>I7L8W6</accession>
<dbReference type="Gene3D" id="2.40.50.140">
    <property type="entry name" value="Nucleic acid-binding proteins"/>
    <property type="match status" value="1"/>
</dbReference>
<name>I7L8W6_9CORY</name>
<dbReference type="GO" id="GO:0003678">
    <property type="term" value="F:DNA helicase activity"/>
    <property type="evidence" value="ECO:0007669"/>
    <property type="project" value="TreeGrafter"/>
</dbReference>
<dbReference type="EMBL" id="AHAE01000036">
    <property type="protein sequence ID" value="EJZ82292.1"/>
    <property type="molecule type" value="Genomic_DNA"/>
</dbReference>
<keyword evidence="1" id="KW-0547">Nucleotide-binding</keyword>
<dbReference type="Pfam" id="PF00271">
    <property type="entry name" value="Helicase_C"/>
    <property type="match status" value="1"/>
</dbReference>
<dbReference type="PATRIC" id="fig|883169.3.peg.781"/>
<sequence length="702" mass="75203">MLGFRVNKSLSSLIADKDAKAVRDNLGISGADELLAYYPRAYSKNGSGVDVAGAADGESVAVVGEVIDTRTSITRRGKQVTTLTIGDGRGRITASFFQSKWVARQLPAGTVAMFSGKLRYYRQAPQLQHPKYLVIARPGGGGGASGDEEADRIAARLAEMNFLPVYPQRKRITSWRILSAVDQLLRAIPEVPEPLDYRPDGMVSFDAALRGVHQPGPEGPTPAIRRLKYNEALTLALVMALRRADDEGRVAEAYPHVDGGQADGLVAGLDFELTGGQKQVVAEIADSLNSTRPMSRLLQGEVGSGKTIVSLIAMLTVVDGGAQCALLAPTEVLAAQHARSLTETLGRAGLSASVVVLTGSMPAKERKKALLAVVSGQADIVVGTHAIIEDAVEFYRLGLVVVDEQHRFGVEQRARLRDKGPDGVTPHLLVMTATPIPRSIAMTVFGDLAVSLLTELPGGRRPIATHVVPEAKPAWVERAWQRIREEVAAGHQAYVVCPRIDGEGGAVELHEQLATERYPDLEVGLLHGRLRPEEKDEVMADFAAGRIDVLVSTTVVEVGVDVANATVMLIREAENFGISQLHQLRGRVGRGRAASLCFLHTAATPDTPAGQAALDRIEGVAGTLDGLKLAELDLANRQEGDVLGTAQAGRADYVRLLNLLGDTRIIAQATRDAAKLVERDRALAERLCSEIAPEERGFLEKS</sequence>
<evidence type="ECO:0000256" key="5">
    <source>
        <dbReference type="ARBA" id="ARBA00022840"/>
    </source>
</evidence>
<dbReference type="Pfam" id="PF00270">
    <property type="entry name" value="DEAD"/>
    <property type="match status" value="1"/>
</dbReference>
<dbReference type="PANTHER" id="PTHR47964:SF1">
    <property type="entry name" value="ATP-DEPENDENT DNA HELICASE HOMOLOG RECG, CHLOROPLASTIC"/>
    <property type="match status" value="1"/>
</dbReference>
<keyword evidence="5" id="KW-0067">ATP-binding</keyword>
<keyword evidence="3 10" id="KW-0378">Hydrolase</keyword>
<dbReference type="SUPFAM" id="SSF50249">
    <property type="entry name" value="Nucleic acid-binding proteins"/>
    <property type="match status" value="1"/>
</dbReference>
<keyword evidence="7" id="KW-0234">DNA repair</keyword>
<reference evidence="11 12" key="2">
    <citation type="submission" date="2012-08" db="EMBL/GenBank/DDBJ databases">
        <title>The Genome Sequence of Turicella otitidis ATCC 51513.</title>
        <authorList>
            <consortium name="The Broad Institute Genome Sequencing Platform"/>
            <person name="Earl A."/>
            <person name="Ward D."/>
            <person name="Feldgarden M."/>
            <person name="Gevers D."/>
            <person name="Huys G."/>
            <person name="Walker B."/>
            <person name="Young S.K."/>
            <person name="Zeng Q."/>
            <person name="Gargeya S."/>
            <person name="Fitzgerald M."/>
            <person name="Haas B."/>
            <person name="Abouelleil A."/>
            <person name="Alvarado L."/>
            <person name="Arachchi H.M."/>
            <person name="Berlin A.M."/>
            <person name="Chapman S.B."/>
            <person name="Goldberg J."/>
            <person name="Griggs A."/>
            <person name="Gujja S."/>
            <person name="Hansen M."/>
            <person name="Howarth C."/>
            <person name="Imamovic A."/>
            <person name="Larimer J."/>
            <person name="McCowen C."/>
            <person name="Montmayeur A."/>
            <person name="Murphy C."/>
            <person name="Neiman D."/>
            <person name="Pearson M."/>
            <person name="Priest M."/>
            <person name="Roberts A."/>
            <person name="Saif S."/>
            <person name="Shea T."/>
            <person name="Sisk P."/>
            <person name="Sykes S."/>
            <person name="Wortman J."/>
            <person name="Nusbaum C."/>
            <person name="Birren B."/>
        </authorList>
    </citation>
    <scope>NUCLEOTIDE SEQUENCE [LARGE SCALE GENOMIC DNA]</scope>
    <source>
        <strain evidence="11 12">ATCC 51513</strain>
    </source>
</reference>
<keyword evidence="2" id="KW-0227">DNA damage</keyword>
<dbReference type="GO" id="GO:0005524">
    <property type="term" value="F:ATP binding"/>
    <property type="evidence" value="ECO:0007669"/>
    <property type="project" value="UniProtKB-KW"/>
</dbReference>
<proteinExistence type="predicted"/>
<feature type="domain" description="Helicase C-terminal" evidence="9">
    <location>
        <begin position="475"/>
        <end position="635"/>
    </location>
</feature>
<dbReference type="AlphaFoldDB" id="I7L8W6"/>
<dbReference type="GO" id="GO:0006281">
    <property type="term" value="P:DNA repair"/>
    <property type="evidence" value="ECO:0007669"/>
    <property type="project" value="UniProtKB-KW"/>
</dbReference>
<dbReference type="PROSITE" id="PS51194">
    <property type="entry name" value="HELICASE_CTER"/>
    <property type="match status" value="1"/>
</dbReference>
<evidence type="ECO:0000256" key="3">
    <source>
        <dbReference type="ARBA" id="ARBA00022801"/>
    </source>
</evidence>
<dbReference type="InterPro" id="IPR011545">
    <property type="entry name" value="DEAD/DEAH_box_helicase_dom"/>
</dbReference>
<dbReference type="RefSeq" id="WP_004600703.1">
    <property type="nucleotide sequence ID" value="NZ_HF541866.1"/>
</dbReference>
<keyword evidence="4 10" id="KW-0347">Helicase</keyword>